<reference evidence="5 6" key="1">
    <citation type="submission" date="2012-02" db="EMBL/GenBank/DDBJ databases">
        <title>Whole genome shotgun sequence of Mobilicoccus pelagius NBRC 104925.</title>
        <authorList>
            <person name="Yoshida Y."/>
            <person name="Hosoyama A."/>
            <person name="Tsuchikane K."/>
            <person name="Katsumata H."/>
            <person name="Yamazaki S."/>
            <person name="Fujita N."/>
        </authorList>
    </citation>
    <scope>NUCLEOTIDE SEQUENCE [LARGE SCALE GENOMIC DNA]</scope>
    <source>
        <strain evidence="5 6">NBRC 104925</strain>
    </source>
</reference>
<keyword evidence="6" id="KW-1185">Reference proteome</keyword>
<evidence type="ECO:0000256" key="1">
    <source>
        <dbReference type="ARBA" id="ARBA00023125"/>
    </source>
</evidence>
<evidence type="ECO:0000256" key="4">
    <source>
        <dbReference type="SAM" id="MobiDB-lite"/>
    </source>
</evidence>
<evidence type="ECO:0000313" key="6">
    <source>
        <dbReference type="Proteomes" id="UP000004367"/>
    </source>
</evidence>
<evidence type="ECO:0000256" key="2">
    <source>
        <dbReference type="PROSITE-ProRule" id="PRU00252"/>
    </source>
</evidence>
<gene>
    <name evidence="5" type="primary">ssb</name>
    <name evidence="5" type="ORF">MOPEL_132_00430</name>
</gene>
<dbReference type="OrthoDB" id="4427276at2"/>
<accession>H5UVB8</accession>
<feature type="compositionally biased region" description="Polar residues" evidence="4">
    <location>
        <begin position="1"/>
        <end position="11"/>
    </location>
</feature>
<comment type="caution">
    <text evidence="5">The sequence shown here is derived from an EMBL/GenBank/DDBJ whole genome shotgun (WGS) entry which is preliminary data.</text>
</comment>
<dbReference type="InterPro" id="IPR011344">
    <property type="entry name" value="ssDNA-bd"/>
</dbReference>
<feature type="region of interest" description="Disordered" evidence="4">
    <location>
        <begin position="1"/>
        <end position="22"/>
    </location>
</feature>
<dbReference type="GO" id="GO:0003697">
    <property type="term" value="F:single-stranded DNA binding"/>
    <property type="evidence" value="ECO:0007669"/>
    <property type="project" value="InterPro"/>
</dbReference>
<name>H5UVB8_9MICO</name>
<keyword evidence="1 2" id="KW-0238">DNA-binding</keyword>
<dbReference type="RefSeq" id="WP_009483519.1">
    <property type="nucleotide sequence ID" value="NZ_BAFE01000091.1"/>
</dbReference>
<feature type="compositionally biased region" description="Low complexity" evidence="4">
    <location>
        <begin position="126"/>
        <end position="144"/>
    </location>
</feature>
<dbReference type="Pfam" id="PF00436">
    <property type="entry name" value="SSB"/>
    <property type="match status" value="1"/>
</dbReference>
<dbReference type="EMBL" id="BAFE01000091">
    <property type="protein sequence ID" value="GAB49676.1"/>
    <property type="molecule type" value="Genomic_DNA"/>
</dbReference>
<feature type="region of interest" description="Disordered" evidence="4">
    <location>
        <begin position="119"/>
        <end position="213"/>
    </location>
</feature>
<sequence length="213" mass="22080">MNETHVTIRGNTTEDPRTRTTSKGEPMITVRLASTPWRWDSERRGYVDGATNFVTVVAYRQLATHIAASVRRGDPVVVHGELQISQWDHPDGRKGTNVEVKAVSMGHDLARGVSSFRRAGAENTRPVASPAAPSAPTTAPAPAHAGGGGVDAVTSRDGNGAAPWGTTGGGSRSHGDTEHGDADVPGLDTSGAGAGTALDPARADTDPYVVRTA</sequence>
<evidence type="ECO:0000256" key="3">
    <source>
        <dbReference type="RuleBase" id="RU000524"/>
    </source>
</evidence>
<feature type="compositionally biased region" description="Basic and acidic residues" evidence="4">
    <location>
        <begin position="173"/>
        <end position="182"/>
    </location>
</feature>
<dbReference type="InterPro" id="IPR012340">
    <property type="entry name" value="NA-bd_OB-fold"/>
</dbReference>
<dbReference type="GO" id="GO:0006260">
    <property type="term" value="P:DNA replication"/>
    <property type="evidence" value="ECO:0007669"/>
    <property type="project" value="InterPro"/>
</dbReference>
<dbReference type="Gene3D" id="2.40.50.140">
    <property type="entry name" value="Nucleic acid-binding proteins"/>
    <property type="match status" value="1"/>
</dbReference>
<organism evidence="5 6">
    <name type="scientific">Mobilicoccus pelagius NBRC 104925</name>
    <dbReference type="NCBI Taxonomy" id="1089455"/>
    <lineage>
        <taxon>Bacteria</taxon>
        <taxon>Bacillati</taxon>
        <taxon>Actinomycetota</taxon>
        <taxon>Actinomycetes</taxon>
        <taxon>Micrococcales</taxon>
        <taxon>Dermatophilaceae</taxon>
        <taxon>Mobilicoccus</taxon>
    </lineage>
</organism>
<dbReference type="InterPro" id="IPR000424">
    <property type="entry name" value="Primosome_PriB/ssb"/>
</dbReference>
<proteinExistence type="predicted"/>
<dbReference type="AlphaFoldDB" id="H5UVB8"/>
<dbReference type="PROSITE" id="PS50935">
    <property type="entry name" value="SSB"/>
    <property type="match status" value="1"/>
</dbReference>
<evidence type="ECO:0000313" key="5">
    <source>
        <dbReference type="EMBL" id="GAB49676.1"/>
    </source>
</evidence>
<dbReference type="STRING" id="1089455.MOPEL_132_00430"/>
<dbReference type="Proteomes" id="UP000004367">
    <property type="component" value="Unassembled WGS sequence"/>
</dbReference>
<dbReference type="CDD" id="cd04496">
    <property type="entry name" value="SSB_OBF"/>
    <property type="match status" value="1"/>
</dbReference>
<dbReference type="NCBIfam" id="TIGR00621">
    <property type="entry name" value="ssb"/>
    <property type="match status" value="1"/>
</dbReference>
<dbReference type="SUPFAM" id="SSF50249">
    <property type="entry name" value="Nucleic acid-binding proteins"/>
    <property type="match status" value="1"/>
</dbReference>
<dbReference type="eggNOG" id="COG0629">
    <property type="taxonomic scope" value="Bacteria"/>
</dbReference>
<protein>
    <recommendedName>
        <fullName evidence="3">Single-stranded DNA-binding protein</fullName>
    </recommendedName>
</protein>